<dbReference type="HOGENOM" id="CLU_2767981_0_0_4"/>
<name>E5AMF8_MYCRK</name>
<evidence type="ECO:0000313" key="1">
    <source>
        <dbReference type="EMBL" id="CBW76190.1"/>
    </source>
</evidence>
<dbReference type="AlphaFoldDB" id="E5AMF8"/>
<reference evidence="1 2" key="1">
    <citation type="journal article" date="2011" name="J. Bacteriol.">
        <title>Complete genome sequence of Burkholderia rhizoxinica, an endosymbiont of Rhizopus microsporus.</title>
        <authorList>
            <person name="Lackner G."/>
            <person name="Moebius N."/>
            <person name="Partida-Martinez L."/>
            <person name="Hertweck C."/>
        </authorList>
    </citation>
    <scope>NUCLEOTIDE SEQUENCE [LARGE SCALE GENOMIC DNA]</scope>
    <source>
        <strain evidence="2">DSM 19002 / CIP 109453 / HKI 454</strain>
    </source>
</reference>
<protein>
    <submittedName>
        <fullName evidence="1">Uncharacterized protein</fullName>
    </submittedName>
</protein>
<proteinExistence type="predicted"/>
<gene>
    <name evidence="1" type="ordered locus">RBRH_02208</name>
</gene>
<evidence type="ECO:0000313" key="2">
    <source>
        <dbReference type="Proteomes" id="UP000007437"/>
    </source>
</evidence>
<dbReference type="EMBL" id="FR687359">
    <property type="protein sequence ID" value="CBW76190.1"/>
    <property type="molecule type" value="Genomic_DNA"/>
</dbReference>
<organism evidence="1 2">
    <name type="scientific">Mycetohabitans rhizoxinica (strain DSM 19002 / CIP 109453 / HKI 454)</name>
    <name type="common">Paraburkholderia rhizoxinica</name>
    <dbReference type="NCBI Taxonomy" id="882378"/>
    <lineage>
        <taxon>Bacteria</taxon>
        <taxon>Pseudomonadati</taxon>
        <taxon>Pseudomonadota</taxon>
        <taxon>Betaproteobacteria</taxon>
        <taxon>Burkholderiales</taxon>
        <taxon>Burkholderiaceae</taxon>
        <taxon>Mycetohabitans</taxon>
    </lineage>
</organism>
<sequence length="69" mass="7577">MVARMRGFGAKLARRLFWVQFTTRFGGAPANHAADGKTLARPPRRAAKVSVALAIRSSLAWRSARDAPR</sequence>
<dbReference type="Proteomes" id="UP000007437">
    <property type="component" value="Chromosome"/>
</dbReference>
<dbReference type="KEGG" id="brh:RBRH_02208"/>
<dbReference type="STRING" id="882378.RBRH_02208"/>
<accession>E5AMF8</accession>